<evidence type="ECO:0000256" key="1">
    <source>
        <dbReference type="SAM" id="MobiDB-lite"/>
    </source>
</evidence>
<proteinExistence type="predicted"/>
<accession>A0A0E9QPF8</accession>
<organism evidence="2">
    <name type="scientific">Anguilla anguilla</name>
    <name type="common">European freshwater eel</name>
    <name type="synonym">Muraena anguilla</name>
    <dbReference type="NCBI Taxonomy" id="7936"/>
    <lineage>
        <taxon>Eukaryota</taxon>
        <taxon>Metazoa</taxon>
        <taxon>Chordata</taxon>
        <taxon>Craniata</taxon>
        <taxon>Vertebrata</taxon>
        <taxon>Euteleostomi</taxon>
        <taxon>Actinopterygii</taxon>
        <taxon>Neopterygii</taxon>
        <taxon>Teleostei</taxon>
        <taxon>Anguilliformes</taxon>
        <taxon>Anguillidae</taxon>
        <taxon>Anguilla</taxon>
    </lineage>
</organism>
<reference evidence="2" key="1">
    <citation type="submission" date="2014-11" db="EMBL/GenBank/DDBJ databases">
        <authorList>
            <person name="Amaro Gonzalez C."/>
        </authorList>
    </citation>
    <scope>NUCLEOTIDE SEQUENCE</scope>
</reference>
<protein>
    <submittedName>
        <fullName evidence="2">Uncharacterized protein</fullName>
    </submittedName>
</protein>
<sequence length="77" mass="8408">MFPPTQDLLNRPQSFPLFIGGLLMQARLLPIDVFIPLQEVINGLHPVGSGKGQRSGKSWMEGHSIQLERDGGRVGNG</sequence>
<feature type="compositionally biased region" description="Basic and acidic residues" evidence="1">
    <location>
        <begin position="66"/>
        <end position="77"/>
    </location>
</feature>
<name>A0A0E9QPF8_ANGAN</name>
<reference evidence="2" key="2">
    <citation type="journal article" date="2015" name="Fish Shellfish Immunol.">
        <title>Early steps in the European eel (Anguilla anguilla)-Vibrio vulnificus interaction in the gills: Role of the RtxA13 toxin.</title>
        <authorList>
            <person name="Callol A."/>
            <person name="Pajuelo D."/>
            <person name="Ebbesson L."/>
            <person name="Teles M."/>
            <person name="MacKenzie S."/>
            <person name="Amaro C."/>
        </authorList>
    </citation>
    <scope>NUCLEOTIDE SEQUENCE</scope>
</reference>
<feature type="region of interest" description="Disordered" evidence="1">
    <location>
        <begin position="46"/>
        <end position="77"/>
    </location>
</feature>
<dbReference type="AlphaFoldDB" id="A0A0E9QPF8"/>
<evidence type="ECO:0000313" key="2">
    <source>
        <dbReference type="EMBL" id="JAH18053.1"/>
    </source>
</evidence>
<dbReference type="EMBL" id="GBXM01090524">
    <property type="protein sequence ID" value="JAH18053.1"/>
    <property type="molecule type" value="Transcribed_RNA"/>
</dbReference>